<dbReference type="InterPro" id="IPR030802">
    <property type="entry name" value="Permease_MalE"/>
</dbReference>
<organism evidence="2 3">
    <name type="scientific">Rapidithrix thailandica</name>
    <dbReference type="NCBI Taxonomy" id="413964"/>
    <lineage>
        <taxon>Bacteria</taxon>
        <taxon>Pseudomonadati</taxon>
        <taxon>Bacteroidota</taxon>
        <taxon>Cytophagia</taxon>
        <taxon>Cytophagales</taxon>
        <taxon>Flammeovirgaceae</taxon>
        <taxon>Rapidithrix</taxon>
    </lineage>
</organism>
<feature type="transmembrane region" description="Helical" evidence="1">
    <location>
        <begin position="137"/>
        <end position="166"/>
    </location>
</feature>
<protein>
    <submittedName>
        <fullName evidence="2">ABC transporter permease</fullName>
    </submittedName>
</protein>
<accession>A0AAW9SB45</accession>
<evidence type="ECO:0000256" key="1">
    <source>
        <dbReference type="SAM" id="Phobius"/>
    </source>
</evidence>
<dbReference type="PANTHER" id="PTHR30188:SF4">
    <property type="entry name" value="PROTEIN TRIGALACTOSYLDIACYLGLYCEROL 1, CHLOROPLASTIC"/>
    <property type="match status" value="1"/>
</dbReference>
<keyword evidence="1" id="KW-0472">Membrane</keyword>
<evidence type="ECO:0000313" key="2">
    <source>
        <dbReference type="EMBL" id="MEN7548126.1"/>
    </source>
</evidence>
<sequence length="242" mass="26277">MKSLGRYLMFMGRLFVNREPFKVYIRLFFDECILIGIDSLVIVIIVSIFIGAVMAVQTAVNLVSPFIPDYVIGQIVREMTILEVAPTFTAIVFAGKVGSNIAGGLGTMKITEQVDALEVMGVNSASYLVLPKVLAGIVMYPMLVVISAFLAIYGGYLAGTLAGFLTEQEYIYGIRVDFMEYTAFFALLKSFVFAFLIVSISAYKGYHTEGGALEVGKASTSAVTNSCIAVLIADFFLAQLLV</sequence>
<dbReference type="AlphaFoldDB" id="A0AAW9SB45"/>
<feature type="transmembrane region" description="Helical" evidence="1">
    <location>
        <begin position="178"/>
        <end position="202"/>
    </location>
</feature>
<dbReference type="GO" id="GO:0043190">
    <property type="term" value="C:ATP-binding cassette (ABC) transporter complex"/>
    <property type="evidence" value="ECO:0007669"/>
    <property type="project" value="InterPro"/>
</dbReference>
<keyword evidence="1" id="KW-0812">Transmembrane</keyword>
<evidence type="ECO:0000313" key="3">
    <source>
        <dbReference type="Proteomes" id="UP001403385"/>
    </source>
</evidence>
<reference evidence="2 3" key="1">
    <citation type="submission" date="2024-04" db="EMBL/GenBank/DDBJ databases">
        <title>Novel genus in family Flammeovirgaceae.</title>
        <authorList>
            <person name="Nguyen T.H."/>
            <person name="Vuong T.Q."/>
            <person name="Le H."/>
            <person name="Kim S.-G."/>
        </authorList>
    </citation>
    <scope>NUCLEOTIDE SEQUENCE [LARGE SCALE GENOMIC DNA]</scope>
    <source>
        <strain evidence="2 3">JCM 23209</strain>
    </source>
</reference>
<dbReference type="PANTHER" id="PTHR30188">
    <property type="entry name" value="ABC TRANSPORTER PERMEASE PROTEIN-RELATED"/>
    <property type="match status" value="1"/>
</dbReference>
<keyword evidence="3" id="KW-1185">Reference proteome</keyword>
<gene>
    <name evidence="2" type="ORF">AAG747_09400</name>
</gene>
<dbReference type="EMBL" id="JBDKWZ010000004">
    <property type="protein sequence ID" value="MEN7548126.1"/>
    <property type="molecule type" value="Genomic_DNA"/>
</dbReference>
<dbReference type="Pfam" id="PF02405">
    <property type="entry name" value="MlaE"/>
    <property type="match status" value="1"/>
</dbReference>
<feature type="transmembrane region" description="Helical" evidence="1">
    <location>
        <begin position="32"/>
        <end position="56"/>
    </location>
</feature>
<feature type="transmembrane region" description="Helical" evidence="1">
    <location>
        <begin position="222"/>
        <end position="241"/>
    </location>
</feature>
<name>A0AAW9SB45_9BACT</name>
<dbReference type="Proteomes" id="UP001403385">
    <property type="component" value="Unassembled WGS sequence"/>
</dbReference>
<comment type="caution">
    <text evidence="2">The sequence shown here is derived from an EMBL/GenBank/DDBJ whole genome shotgun (WGS) entry which is preliminary data.</text>
</comment>
<keyword evidence="1" id="KW-1133">Transmembrane helix</keyword>
<proteinExistence type="predicted"/>
<dbReference type="GO" id="GO:0005548">
    <property type="term" value="F:phospholipid transporter activity"/>
    <property type="evidence" value="ECO:0007669"/>
    <property type="project" value="TreeGrafter"/>
</dbReference>
<dbReference type="RefSeq" id="WP_346820908.1">
    <property type="nucleotide sequence ID" value="NZ_JBDKWZ010000004.1"/>
</dbReference>